<dbReference type="SUPFAM" id="SSF53187">
    <property type="entry name" value="Zn-dependent exopeptidases"/>
    <property type="match status" value="1"/>
</dbReference>
<dbReference type="NCBIfam" id="TIGR01879">
    <property type="entry name" value="hydantase"/>
    <property type="match status" value="1"/>
</dbReference>
<dbReference type="InterPro" id="IPR002933">
    <property type="entry name" value="Peptidase_M20"/>
</dbReference>
<accession>A0A9Q0AMP9</accession>
<evidence type="ECO:0000313" key="5">
    <source>
        <dbReference type="EMBL" id="KAI1872476.1"/>
    </source>
</evidence>
<dbReference type="GO" id="GO:0016813">
    <property type="term" value="F:hydrolase activity, acting on carbon-nitrogen (but not peptide) bonds, in linear amidines"/>
    <property type="evidence" value="ECO:0007669"/>
    <property type="project" value="InterPro"/>
</dbReference>
<evidence type="ECO:0000313" key="6">
    <source>
        <dbReference type="Proteomes" id="UP000829685"/>
    </source>
</evidence>
<reference evidence="5" key="1">
    <citation type="submission" date="2021-03" db="EMBL/GenBank/DDBJ databases">
        <title>Revisited historic fungal species revealed as producer of novel bioactive compounds through whole genome sequencing and comparative genomics.</title>
        <authorList>
            <person name="Vignolle G.A."/>
            <person name="Hochenegger N."/>
            <person name="Mach R.L."/>
            <person name="Mach-Aigner A.R."/>
            <person name="Javad Rahimi M."/>
            <person name="Salim K.A."/>
            <person name="Chan C.M."/>
            <person name="Lim L.B.L."/>
            <person name="Cai F."/>
            <person name="Druzhinina I.S."/>
            <person name="U'Ren J.M."/>
            <person name="Derntl C."/>
        </authorList>
    </citation>
    <scope>NUCLEOTIDE SEQUENCE</scope>
    <source>
        <strain evidence="5">TUCIM 5799</strain>
    </source>
</reference>
<feature type="domain" description="Peptidase M20 dimerisation" evidence="4">
    <location>
        <begin position="283"/>
        <end position="375"/>
    </location>
</feature>
<evidence type="ECO:0000256" key="3">
    <source>
        <dbReference type="SAM" id="MobiDB-lite"/>
    </source>
</evidence>
<sequence length="491" mass="53174">MEELPIEHELGHDSSLTESISSVSTPDTDIKDPYLVFHHGQELNGHSKAVLGDPHPVGTCFSDNHEIHVPPSGTRRLWDEIHHTAQWGAIPDSTGMARLTLSDEDREVRNYFVHEAEQLGCRVDIDQMGNIFAVLPGENNNVPPIGIGSHLDTQPAGGRYDGILGVLSALEVLKSIKSSGIRTYAPIAAIDWTNEEGARFAPGCNGSAVWAGHTPLQAAYALRDTNPSSSCTLRQELERIGYLGAVPASCEANKLSAHFELHIEQRRILQDTGKKIGVVTNIQGIRWYRVCINGRRAHAGGAPMHQRADAVVAAAKVILFLDARARVVEAVATVGVVELERPSSNTVPGKVIFTIDLRHPSEAVLDDFEARLRSCTDGLTKENVGIGVEISKTWHSPAVKMDDEAMACTKRAAEKVVGAENSVEMISLAGHDSALTATKVPTSMVFVPSKDGISHAPEEFTSEEDCGNGLRVILEAVLGYDSIIKQRYTSQ</sequence>
<dbReference type="InterPro" id="IPR011650">
    <property type="entry name" value="Peptidase_M20_dimer"/>
</dbReference>
<gene>
    <name evidence="5" type="ORF">JX265_005356</name>
</gene>
<dbReference type="CDD" id="cd03884">
    <property type="entry name" value="M20_bAS"/>
    <property type="match status" value="1"/>
</dbReference>
<feature type="region of interest" description="Disordered" evidence="3">
    <location>
        <begin position="1"/>
        <end position="27"/>
    </location>
</feature>
<dbReference type="InterPro" id="IPR036264">
    <property type="entry name" value="Bact_exopeptidase_dim_dom"/>
</dbReference>
<dbReference type="PANTHER" id="PTHR32494:SF5">
    <property type="entry name" value="ALLANTOATE AMIDOHYDROLASE"/>
    <property type="match status" value="1"/>
</dbReference>
<dbReference type="EMBL" id="JAFIMR010000011">
    <property type="protein sequence ID" value="KAI1872476.1"/>
    <property type="molecule type" value="Genomic_DNA"/>
</dbReference>
<dbReference type="SUPFAM" id="SSF55031">
    <property type="entry name" value="Bacterial exopeptidase dimerisation domain"/>
    <property type="match status" value="1"/>
</dbReference>
<feature type="compositionally biased region" description="Low complexity" evidence="3">
    <location>
        <begin position="14"/>
        <end position="24"/>
    </location>
</feature>
<evidence type="ECO:0000259" key="4">
    <source>
        <dbReference type="Pfam" id="PF07687"/>
    </source>
</evidence>
<feature type="compositionally biased region" description="Basic and acidic residues" evidence="3">
    <location>
        <begin position="1"/>
        <end position="12"/>
    </location>
</feature>
<dbReference type="AlphaFoldDB" id="A0A9Q0AMP9"/>
<evidence type="ECO:0000256" key="1">
    <source>
        <dbReference type="ARBA" id="ARBA00006247"/>
    </source>
</evidence>
<keyword evidence="2" id="KW-0378">Hydrolase</keyword>
<keyword evidence="6" id="KW-1185">Reference proteome</keyword>
<dbReference type="Proteomes" id="UP000829685">
    <property type="component" value="Unassembled WGS sequence"/>
</dbReference>
<comment type="similarity">
    <text evidence="1">Belongs to the peptidase M20A family.</text>
</comment>
<dbReference type="PANTHER" id="PTHR32494">
    <property type="entry name" value="ALLANTOATE DEIMINASE-RELATED"/>
    <property type="match status" value="1"/>
</dbReference>
<protein>
    <recommendedName>
        <fullName evidence="4">Peptidase M20 dimerisation domain-containing protein</fullName>
    </recommendedName>
</protein>
<proteinExistence type="inferred from homology"/>
<organism evidence="5 6">
    <name type="scientific">Neoarthrinium moseri</name>
    <dbReference type="NCBI Taxonomy" id="1658444"/>
    <lineage>
        <taxon>Eukaryota</taxon>
        <taxon>Fungi</taxon>
        <taxon>Dikarya</taxon>
        <taxon>Ascomycota</taxon>
        <taxon>Pezizomycotina</taxon>
        <taxon>Sordariomycetes</taxon>
        <taxon>Xylariomycetidae</taxon>
        <taxon>Amphisphaeriales</taxon>
        <taxon>Apiosporaceae</taxon>
        <taxon>Neoarthrinium</taxon>
    </lineage>
</organism>
<name>A0A9Q0AMP9_9PEZI</name>
<dbReference type="Pfam" id="PF01546">
    <property type="entry name" value="Peptidase_M20"/>
    <property type="match status" value="1"/>
</dbReference>
<dbReference type="InterPro" id="IPR010158">
    <property type="entry name" value="Amidase_Cbmase"/>
</dbReference>
<dbReference type="Gene3D" id="3.40.630.10">
    <property type="entry name" value="Zn peptidases"/>
    <property type="match status" value="1"/>
</dbReference>
<dbReference type="Gene3D" id="3.30.70.360">
    <property type="match status" value="1"/>
</dbReference>
<dbReference type="Pfam" id="PF07687">
    <property type="entry name" value="M20_dimer"/>
    <property type="match status" value="1"/>
</dbReference>
<evidence type="ECO:0000256" key="2">
    <source>
        <dbReference type="ARBA" id="ARBA00022801"/>
    </source>
</evidence>
<comment type="caution">
    <text evidence="5">The sequence shown here is derived from an EMBL/GenBank/DDBJ whole genome shotgun (WGS) entry which is preliminary data.</text>
</comment>